<evidence type="ECO:0000256" key="1">
    <source>
        <dbReference type="SAM" id="Phobius"/>
    </source>
</evidence>
<dbReference type="RefSeq" id="XP_002550168.1">
    <property type="nucleotide sequence ID" value="XM_002550122.1"/>
</dbReference>
<feature type="transmembrane region" description="Helical" evidence="1">
    <location>
        <begin position="63"/>
        <end position="80"/>
    </location>
</feature>
<dbReference type="HOGENOM" id="CLU_2026424_0_0_1"/>
<keyword evidence="1" id="KW-1133">Transmembrane helix</keyword>
<dbReference type="Proteomes" id="UP000002037">
    <property type="component" value="Unassembled WGS sequence"/>
</dbReference>
<keyword evidence="1" id="KW-0812">Transmembrane</keyword>
<keyword evidence="1" id="KW-0472">Membrane</keyword>
<dbReference type="VEuPathDB" id="FungiDB:CTRG_04466"/>
<protein>
    <submittedName>
        <fullName evidence="2">Uncharacterized protein</fullName>
    </submittedName>
</protein>
<name>C5MEH3_CANTT</name>
<feature type="transmembrane region" description="Helical" evidence="1">
    <location>
        <begin position="25"/>
        <end position="42"/>
    </location>
</feature>
<dbReference type="EMBL" id="GG692400">
    <property type="protein sequence ID" value="EER31683.1"/>
    <property type="molecule type" value="Genomic_DNA"/>
</dbReference>
<proteinExistence type="predicted"/>
<keyword evidence="3" id="KW-1185">Reference proteome</keyword>
<dbReference type="KEGG" id="ctp:CTRG_04466"/>
<organism evidence="2 3">
    <name type="scientific">Candida tropicalis (strain ATCC MYA-3404 / T1)</name>
    <name type="common">Yeast</name>
    <dbReference type="NCBI Taxonomy" id="294747"/>
    <lineage>
        <taxon>Eukaryota</taxon>
        <taxon>Fungi</taxon>
        <taxon>Dikarya</taxon>
        <taxon>Ascomycota</taxon>
        <taxon>Saccharomycotina</taxon>
        <taxon>Pichiomycetes</taxon>
        <taxon>Debaryomycetaceae</taxon>
        <taxon>Candida/Lodderomyces clade</taxon>
        <taxon>Candida</taxon>
    </lineage>
</organism>
<reference evidence="2 3" key="1">
    <citation type="journal article" date="2009" name="Nature">
        <title>Evolution of pathogenicity and sexual reproduction in eight Candida genomes.</title>
        <authorList>
            <person name="Butler G."/>
            <person name="Rasmussen M.D."/>
            <person name="Lin M.F."/>
            <person name="Santos M.A."/>
            <person name="Sakthikumar S."/>
            <person name="Munro C.A."/>
            <person name="Rheinbay E."/>
            <person name="Grabherr M."/>
            <person name="Forche A."/>
            <person name="Reedy J.L."/>
            <person name="Agrafioti I."/>
            <person name="Arnaud M.B."/>
            <person name="Bates S."/>
            <person name="Brown A.J."/>
            <person name="Brunke S."/>
            <person name="Costanzo M.C."/>
            <person name="Fitzpatrick D.A."/>
            <person name="de Groot P.W."/>
            <person name="Harris D."/>
            <person name="Hoyer L.L."/>
            <person name="Hube B."/>
            <person name="Klis F.M."/>
            <person name="Kodira C."/>
            <person name="Lennard N."/>
            <person name="Logue M.E."/>
            <person name="Martin R."/>
            <person name="Neiman A.M."/>
            <person name="Nikolaou E."/>
            <person name="Quail M.A."/>
            <person name="Quinn J."/>
            <person name="Santos M.C."/>
            <person name="Schmitzberger F.F."/>
            <person name="Sherlock G."/>
            <person name="Shah P."/>
            <person name="Silverstein K.A."/>
            <person name="Skrzypek M.S."/>
            <person name="Soll D."/>
            <person name="Staggs R."/>
            <person name="Stansfield I."/>
            <person name="Stumpf M.P."/>
            <person name="Sudbery P.E."/>
            <person name="Srikantha T."/>
            <person name="Zeng Q."/>
            <person name="Berman J."/>
            <person name="Berriman M."/>
            <person name="Heitman J."/>
            <person name="Gow N.A."/>
            <person name="Lorenz M.C."/>
            <person name="Birren B.W."/>
            <person name="Kellis M."/>
            <person name="Cuomo C.A."/>
        </authorList>
    </citation>
    <scope>NUCLEOTIDE SEQUENCE [LARGE SCALE GENOMIC DNA]</scope>
    <source>
        <strain evidence="3">ATCC MYA-3404 / T1</strain>
    </source>
</reference>
<evidence type="ECO:0000313" key="3">
    <source>
        <dbReference type="Proteomes" id="UP000002037"/>
    </source>
</evidence>
<dbReference type="AlphaFoldDB" id="C5MEH3"/>
<gene>
    <name evidence="2" type="ORF">CTRG_04466</name>
</gene>
<sequence length="122" mass="14735">MYELIWDHHYNHYQQPKSVDTTPPLYISCSAISFFLFQVSFCDKRQRHFTLKKKKENTKKTESPLFVELFLFWSSVYIQTKSVFFFGTSFNLLSKKKKKFCNPFLFLLQFRQPTVFSIIYSI</sequence>
<evidence type="ECO:0000313" key="2">
    <source>
        <dbReference type="EMBL" id="EER31683.1"/>
    </source>
</evidence>
<dbReference type="GeneID" id="8299833"/>
<accession>C5MEH3</accession>